<evidence type="ECO:0000256" key="5">
    <source>
        <dbReference type="ARBA" id="ARBA00023049"/>
    </source>
</evidence>
<evidence type="ECO:0000256" key="3">
    <source>
        <dbReference type="ARBA" id="ARBA00022801"/>
    </source>
</evidence>
<dbReference type="CDD" id="cd07343">
    <property type="entry name" value="M48A_Zmpste24p_like"/>
    <property type="match status" value="1"/>
</dbReference>
<feature type="transmembrane region" description="Helical" evidence="7">
    <location>
        <begin position="75"/>
        <end position="93"/>
    </location>
</feature>
<evidence type="ECO:0000259" key="9">
    <source>
        <dbReference type="Pfam" id="PF16491"/>
    </source>
</evidence>
<dbReference type="RefSeq" id="WP_377472888.1">
    <property type="nucleotide sequence ID" value="NZ_JBHLWN010000097.1"/>
</dbReference>
<keyword evidence="7" id="KW-0472">Membrane</keyword>
<feature type="transmembrane region" description="Helical" evidence="7">
    <location>
        <begin position="290"/>
        <end position="310"/>
    </location>
</feature>
<name>A0ABV6DS72_9BACL</name>
<sequence>MIGNRWIRGYYAAYAAYAAAIAAYLWWTRGNTVPAELLGSPADPSTFMTAEQLKDSVEYGYWRSLLFFVAPPWEWGVYVTVLFSGAAVRYERWLSGWIKRSWLRIGAYLVTLTLVVFAAVLPLRLAAYGLSRSYGITTQPLGGWLRDKLVAYGVGTLTTAIALGTILWLIRRGGRWWLKLWLLSVPFILFMMVIQPVLIDPLYETFSRLSDPVLERDILRLAAEAGIPADRVYEVAMSAKTNAMNAYVNGIGPTLRIVLWDTTLQRLDHAEIMHIMAHEIGHYAMHHLEWSALGAVGSSLVMIWLGSKLLRYVLTRFGPVWGAGRPDRPHAGLVITLLLLFSSLFSFLTLPLSNAISRQAEHAADLYALQLVGSGTGAVTMNQKLAAGTIDIVNPPLLVYWFRSTHPTDMERIRDASAYRP</sequence>
<organism evidence="10 11">
    <name type="scientific">Paenibacillus chartarius</name>
    <dbReference type="NCBI Taxonomy" id="747481"/>
    <lineage>
        <taxon>Bacteria</taxon>
        <taxon>Bacillati</taxon>
        <taxon>Bacillota</taxon>
        <taxon>Bacilli</taxon>
        <taxon>Bacillales</taxon>
        <taxon>Paenibacillaceae</taxon>
        <taxon>Paenibacillus</taxon>
    </lineage>
</organism>
<comment type="caution">
    <text evidence="10">The sequence shown here is derived from an EMBL/GenBank/DDBJ whole genome shotgun (WGS) entry which is preliminary data.</text>
</comment>
<keyword evidence="1 6" id="KW-0645">Protease</keyword>
<keyword evidence="7" id="KW-0812">Transmembrane</keyword>
<comment type="similarity">
    <text evidence="6">Belongs to the peptidase M48 family.</text>
</comment>
<evidence type="ECO:0000256" key="7">
    <source>
        <dbReference type="SAM" id="Phobius"/>
    </source>
</evidence>
<gene>
    <name evidence="10" type="ORF">ACFFK0_23905</name>
</gene>
<feature type="transmembrane region" description="Helical" evidence="7">
    <location>
        <begin position="149"/>
        <end position="170"/>
    </location>
</feature>
<reference evidence="10 11" key="1">
    <citation type="submission" date="2024-09" db="EMBL/GenBank/DDBJ databases">
        <authorList>
            <person name="Sun Q."/>
            <person name="Mori K."/>
        </authorList>
    </citation>
    <scope>NUCLEOTIDE SEQUENCE [LARGE SCALE GENOMIC DNA]</scope>
    <source>
        <strain evidence="10 11">CCM 7759</strain>
    </source>
</reference>
<feature type="domain" description="Peptidase M48" evidence="8">
    <location>
        <begin position="211"/>
        <end position="418"/>
    </location>
</feature>
<comment type="cofactor">
    <cofactor evidence="6">
        <name>Zn(2+)</name>
        <dbReference type="ChEBI" id="CHEBI:29105"/>
    </cofactor>
    <text evidence="6">Binds 1 zinc ion per subunit.</text>
</comment>
<keyword evidence="2" id="KW-0479">Metal-binding</keyword>
<dbReference type="InterPro" id="IPR027057">
    <property type="entry name" value="CAXX_Prtase_1"/>
</dbReference>
<feature type="transmembrane region" description="Helical" evidence="7">
    <location>
        <begin position="331"/>
        <end position="352"/>
    </location>
</feature>
<feature type="domain" description="CAAX prenyl protease 1 N-terminal" evidence="9">
    <location>
        <begin position="41"/>
        <end position="203"/>
    </location>
</feature>
<keyword evidence="4 6" id="KW-0862">Zinc</keyword>
<dbReference type="EMBL" id="JBHLWN010000097">
    <property type="protein sequence ID" value="MFC0215442.1"/>
    <property type="molecule type" value="Genomic_DNA"/>
</dbReference>
<evidence type="ECO:0000313" key="10">
    <source>
        <dbReference type="EMBL" id="MFC0215442.1"/>
    </source>
</evidence>
<feature type="transmembrane region" description="Helical" evidence="7">
    <location>
        <begin position="177"/>
        <end position="199"/>
    </location>
</feature>
<keyword evidence="5 6" id="KW-0482">Metalloprotease</keyword>
<keyword evidence="3 6" id="KW-0378">Hydrolase</keyword>
<protein>
    <submittedName>
        <fullName evidence="10">M48 family metallopeptidase</fullName>
    </submittedName>
</protein>
<keyword evidence="7" id="KW-1133">Transmembrane helix</keyword>
<dbReference type="Pfam" id="PF16491">
    <property type="entry name" value="Peptidase_M48_N"/>
    <property type="match status" value="1"/>
</dbReference>
<evidence type="ECO:0000256" key="4">
    <source>
        <dbReference type="ARBA" id="ARBA00022833"/>
    </source>
</evidence>
<dbReference type="PANTHER" id="PTHR10120">
    <property type="entry name" value="CAAX PRENYL PROTEASE 1"/>
    <property type="match status" value="1"/>
</dbReference>
<evidence type="ECO:0000256" key="1">
    <source>
        <dbReference type="ARBA" id="ARBA00022670"/>
    </source>
</evidence>
<feature type="transmembrane region" description="Helical" evidence="7">
    <location>
        <begin position="105"/>
        <end position="129"/>
    </location>
</feature>
<evidence type="ECO:0000313" key="11">
    <source>
        <dbReference type="Proteomes" id="UP001589776"/>
    </source>
</evidence>
<accession>A0ABV6DS72</accession>
<evidence type="ECO:0000256" key="6">
    <source>
        <dbReference type="RuleBase" id="RU003983"/>
    </source>
</evidence>
<dbReference type="Pfam" id="PF01435">
    <property type="entry name" value="Peptidase_M48"/>
    <property type="match status" value="1"/>
</dbReference>
<dbReference type="InterPro" id="IPR032456">
    <property type="entry name" value="Peptidase_M48_N"/>
</dbReference>
<feature type="transmembrane region" description="Helical" evidence="7">
    <location>
        <begin position="9"/>
        <end position="27"/>
    </location>
</feature>
<dbReference type="InterPro" id="IPR001915">
    <property type="entry name" value="Peptidase_M48"/>
</dbReference>
<dbReference type="Gene3D" id="3.30.2010.10">
    <property type="entry name" value="Metalloproteases ('zincins'), catalytic domain"/>
    <property type="match status" value="1"/>
</dbReference>
<proteinExistence type="inferred from homology"/>
<keyword evidence="11" id="KW-1185">Reference proteome</keyword>
<evidence type="ECO:0000259" key="8">
    <source>
        <dbReference type="Pfam" id="PF01435"/>
    </source>
</evidence>
<evidence type="ECO:0000256" key="2">
    <source>
        <dbReference type="ARBA" id="ARBA00022723"/>
    </source>
</evidence>
<dbReference type="Proteomes" id="UP001589776">
    <property type="component" value="Unassembled WGS sequence"/>
</dbReference>